<gene>
    <name evidence="2" type="ORF">E0493_08745</name>
</gene>
<keyword evidence="1" id="KW-0812">Transmembrane</keyword>
<sequence length="152" mass="17221">MIERIARRAQVHDLNDELEERLTFGERLAERVTTFGGSWRFILGFGVFLGIWALFNALVLAEHAFDPYPFVFLNLVLSMLAAFQAPLILMSQNRQAARDRAAAELDYDTNLRSETHILTVLEKMDALQARLDALVAEREAPKRPARLHADAA</sequence>
<keyword evidence="1" id="KW-0472">Membrane</keyword>
<dbReference type="PANTHER" id="PTHR41386:SF1">
    <property type="entry name" value="MEMBRANE PROTEIN"/>
    <property type="match status" value="1"/>
</dbReference>
<keyword evidence="1" id="KW-1133">Transmembrane helix</keyword>
<feature type="transmembrane region" description="Helical" evidence="1">
    <location>
        <begin position="67"/>
        <end position="90"/>
    </location>
</feature>
<evidence type="ECO:0000313" key="2">
    <source>
        <dbReference type="EMBL" id="MXP63435.1"/>
    </source>
</evidence>
<dbReference type="InterPro" id="IPR010406">
    <property type="entry name" value="DUF1003"/>
</dbReference>
<accession>A0A845B9J4</accession>
<dbReference type="PANTHER" id="PTHR41386">
    <property type="entry name" value="INTEGRAL MEMBRANE PROTEIN-RELATED"/>
    <property type="match status" value="1"/>
</dbReference>
<dbReference type="Pfam" id="PF06210">
    <property type="entry name" value="DUF1003"/>
    <property type="match status" value="1"/>
</dbReference>
<protein>
    <submittedName>
        <fullName evidence="2">DUF1003 domain-containing protein</fullName>
    </submittedName>
</protein>
<organism evidence="2 3">
    <name type="scientific">Teichococcus coralli</name>
    <dbReference type="NCBI Taxonomy" id="2545983"/>
    <lineage>
        <taxon>Bacteria</taxon>
        <taxon>Pseudomonadati</taxon>
        <taxon>Pseudomonadota</taxon>
        <taxon>Alphaproteobacteria</taxon>
        <taxon>Acetobacterales</taxon>
        <taxon>Roseomonadaceae</taxon>
        <taxon>Roseomonas</taxon>
    </lineage>
</organism>
<feature type="transmembrane region" description="Helical" evidence="1">
    <location>
        <begin position="41"/>
        <end position="61"/>
    </location>
</feature>
<proteinExistence type="predicted"/>
<name>A0A845B9J4_9PROT</name>
<evidence type="ECO:0000313" key="3">
    <source>
        <dbReference type="Proteomes" id="UP000460715"/>
    </source>
</evidence>
<dbReference type="Proteomes" id="UP000460715">
    <property type="component" value="Unassembled WGS sequence"/>
</dbReference>
<dbReference type="OrthoDB" id="9795736at2"/>
<evidence type="ECO:0000256" key="1">
    <source>
        <dbReference type="SAM" id="Phobius"/>
    </source>
</evidence>
<comment type="caution">
    <text evidence="2">The sequence shown here is derived from an EMBL/GenBank/DDBJ whole genome shotgun (WGS) entry which is preliminary data.</text>
</comment>
<keyword evidence="3" id="KW-1185">Reference proteome</keyword>
<dbReference type="EMBL" id="SNVJ01000006">
    <property type="protein sequence ID" value="MXP63435.1"/>
    <property type="molecule type" value="Genomic_DNA"/>
</dbReference>
<reference evidence="2 3" key="1">
    <citation type="submission" date="2019-03" db="EMBL/GenBank/DDBJ databases">
        <title>Roseomonas sp. a novel Roseomonas species isolated from Sea whip Gorgonian.</title>
        <authorList>
            <person name="Li F."/>
            <person name="Pan X."/>
            <person name="Huang S."/>
            <person name="Li Z."/>
            <person name="Meng B."/>
        </authorList>
    </citation>
    <scope>NUCLEOTIDE SEQUENCE [LARGE SCALE GENOMIC DNA]</scope>
    <source>
        <strain evidence="2 3">M0104</strain>
    </source>
</reference>
<dbReference type="AlphaFoldDB" id="A0A845B9J4"/>